<name>A0ACC3AAV1_9EURO</name>
<gene>
    <name evidence="1" type="ORF">H2198_003596</name>
</gene>
<proteinExistence type="predicted"/>
<organism evidence="1 2">
    <name type="scientific">Neophaeococcomyces mojaviensis</name>
    <dbReference type="NCBI Taxonomy" id="3383035"/>
    <lineage>
        <taxon>Eukaryota</taxon>
        <taxon>Fungi</taxon>
        <taxon>Dikarya</taxon>
        <taxon>Ascomycota</taxon>
        <taxon>Pezizomycotina</taxon>
        <taxon>Eurotiomycetes</taxon>
        <taxon>Chaetothyriomycetidae</taxon>
        <taxon>Chaetothyriales</taxon>
        <taxon>Chaetothyriales incertae sedis</taxon>
        <taxon>Neophaeococcomyces</taxon>
    </lineage>
</organism>
<dbReference type="Proteomes" id="UP001172386">
    <property type="component" value="Unassembled WGS sequence"/>
</dbReference>
<evidence type="ECO:0000313" key="2">
    <source>
        <dbReference type="Proteomes" id="UP001172386"/>
    </source>
</evidence>
<protein>
    <submittedName>
        <fullName evidence="1">Uncharacterized protein</fullName>
    </submittedName>
</protein>
<dbReference type="EMBL" id="JAPDRQ010000049">
    <property type="protein sequence ID" value="KAJ9658578.1"/>
    <property type="molecule type" value="Genomic_DNA"/>
</dbReference>
<keyword evidence="2" id="KW-1185">Reference proteome</keyword>
<sequence length="226" mass="25369">MALITLTGSEEKEEAADDHCEEALACTPEETPKMYMPVGTHKETCTAGTINDTHERPSVIDFQNIQRSIRKVQEIAQEWIGAYESGFKPSATNSTVTRSNGASSKVTALLLGDKCHVKQFLSVVRMVQYQAYLLTPSWMRIMVWPARNRKRNEECDQDELLDGFDVLGFAEFEDCGYFGQDLRDDRILVGGMEGLALLTEDGEAREENDRVVAEGMECFELLIGEE</sequence>
<comment type="caution">
    <text evidence="1">The sequence shown here is derived from an EMBL/GenBank/DDBJ whole genome shotgun (WGS) entry which is preliminary data.</text>
</comment>
<accession>A0ACC3AAV1</accession>
<reference evidence="1" key="1">
    <citation type="submission" date="2022-10" db="EMBL/GenBank/DDBJ databases">
        <title>Culturing micro-colonial fungi from biological soil crusts in the Mojave desert and describing Neophaeococcomyces mojavensis, and introducing the new genera and species Taxawa tesnikishii.</title>
        <authorList>
            <person name="Kurbessoian T."/>
            <person name="Stajich J.E."/>
        </authorList>
    </citation>
    <scope>NUCLEOTIDE SEQUENCE</scope>
    <source>
        <strain evidence="1">JES_112</strain>
    </source>
</reference>
<evidence type="ECO:0000313" key="1">
    <source>
        <dbReference type="EMBL" id="KAJ9658578.1"/>
    </source>
</evidence>